<dbReference type="AlphaFoldDB" id="A0A8H4QSG6"/>
<dbReference type="Proteomes" id="UP000521872">
    <property type="component" value="Unassembled WGS sequence"/>
</dbReference>
<evidence type="ECO:0000313" key="3">
    <source>
        <dbReference type="EMBL" id="KAF4616489.1"/>
    </source>
</evidence>
<proteinExistence type="predicted"/>
<evidence type="ECO:0000313" key="4">
    <source>
        <dbReference type="Proteomes" id="UP000521872"/>
    </source>
</evidence>
<keyword evidence="2" id="KW-0472">Membrane</keyword>
<feature type="transmembrane region" description="Helical" evidence="2">
    <location>
        <begin position="331"/>
        <end position="353"/>
    </location>
</feature>
<protein>
    <submittedName>
        <fullName evidence="3">Uncharacterized protein</fullName>
    </submittedName>
</protein>
<feature type="compositionally biased region" description="Pro residues" evidence="1">
    <location>
        <begin position="192"/>
        <end position="202"/>
    </location>
</feature>
<organism evidence="3 4">
    <name type="scientific">Agrocybe pediades</name>
    <dbReference type="NCBI Taxonomy" id="84607"/>
    <lineage>
        <taxon>Eukaryota</taxon>
        <taxon>Fungi</taxon>
        <taxon>Dikarya</taxon>
        <taxon>Basidiomycota</taxon>
        <taxon>Agaricomycotina</taxon>
        <taxon>Agaricomycetes</taxon>
        <taxon>Agaricomycetidae</taxon>
        <taxon>Agaricales</taxon>
        <taxon>Agaricineae</taxon>
        <taxon>Strophariaceae</taxon>
        <taxon>Agrocybe</taxon>
    </lineage>
</organism>
<feature type="transmembrane region" description="Helical" evidence="2">
    <location>
        <begin position="220"/>
        <end position="240"/>
    </location>
</feature>
<comment type="caution">
    <text evidence="3">The sequence shown here is derived from an EMBL/GenBank/DDBJ whole genome shotgun (WGS) entry which is preliminary data.</text>
</comment>
<gene>
    <name evidence="3" type="ORF">D9613_008647</name>
</gene>
<feature type="transmembrane region" description="Helical" evidence="2">
    <location>
        <begin position="100"/>
        <end position="122"/>
    </location>
</feature>
<keyword evidence="2" id="KW-1133">Transmembrane helix</keyword>
<accession>A0A8H4QSG6</accession>
<evidence type="ECO:0000256" key="1">
    <source>
        <dbReference type="SAM" id="MobiDB-lite"/>
    </source>
</evidence>
<evidence type="ECO:0000256" key="2">
    <source>
        <dbReference type="SAM" id="Phobius"/>
    </source>
</evidence>
<feature type="region of interest" description="Disordered" evidence="1">
    <location>
        <begin position="133"/>
        <end position="205"/>
    </location>
</feature>
<dbReference type="EMBL" id="JAACJL010000031">
    <property type="protein sequence ID" value="KAF4616489.1"/>
    <property type="molecule type" value="Genomic_DNA"/>
</dbReference>
<keyword evidence="2" id="KW-0812">Transmembrane</keyword>
<feature type="compositionally biased region" description="Basic and acidic residues" evidence="1">
    <location>
        <begin position="171"/>
        <end position="181"/>
    </location>
</feature>
<reference evidence="3 4" key="1">
    <citation type="submission" date="2019-12" db="EMBL/GenBank/DDBJ databases">
        <authorList>
            <person name="Floudas D."/>
            <person name="Bentzer J."/>
            <person name="Ahren D."/>
            <person name="Johansson T."/>
            <person name="Persson P."/>
            <person name="Tunlid A."/>
        </authorList>
    </citation>
    <scope>NUCLEOTIDE SEQUENCE [LARGE SCALE GENOMIC DNA]</scope>
    <source>
        <strain evidence="3 4">CBS 102.39</strain>
    </source>
</reference>
<sequence>MLAIGELVQFEHLLHVRYLAGLLVDPGIQFIGHSLDYLRNRQVFIAASLTTPLSLIQGGKTVHAHHGSERLIALEVPANQHVLFPRSPDKDMKPLQLSPTLAAVSGWILCLLLALVTIAVVLKRRTWRTLKGKRPSTGVYASSGAGGSRDPPRNPSRRGAGEGSSSRIRRTVVEEAGKEDTVQSNGSAGHGSPPPPPPPPSFPFAILDDWDGRSPLKIDWILLLLVIPLFGLVQGLRYLIRRRKRLAASSNSEKLECSIDEHARALHSEVDEHDLSGFPSANGLTGYERSNTSSGVDHVFPTCRNVLPLRQSQDVELGFWQRCFRLVTSSLVALLSFFVSRLPLLLFFIAGYYPAQNVNFAETVDEEEQVAALVELFTSGLVQAPCVKVNEVPEDAVAEVSILDNVEGLHAPEVSHGSDTILEEKSKEMPIDDKEVCVLDEAIFADDPLSAQSLTPDGNENDSDNNVQAALEETTVPEAKSPGKLTRADVDPLPASATLAHNDESAVDSREFTVGTRPEATTPILLLSPASSILNPSAKAFVPRTRKIDAPKPVQVNAEMASVSTVSLDSNWVQPRSFNRARAKTCVQC</sequence>
<keyword evidence="4" id="KW-1185">Reference proteome</keyword>
<name>A0A8H4QSG6_9AGAR</name>